<comment type="caution">
    <text evidence="7">The sequence shown here is derived from an EMBL/GenBank/DDBJ whole genome shotgun (WGS) entry which is preliminary data.</text>
</comment>
<dbReference type="InterPro" id="IPR039420">
    <property type="entry name" value="WalR-like"/>
</dbReference>
<dbReference type="EMBL" id="LAQU01000031">
    <property type="protein sequence ID" value="KKB61798.1"/>
    <property type="molecule type" value="Genomic_DNA"/>
</dbReference>
<dbReference type="SUPFAM" id="SSF46894">
    <property type="entry name" value="C-terminal effector domain of the bipartite response regulators"/>
    <property type="match status" value="1"/>
</dbReference>
<keyword evidence="8" id="KW-1185">Reference proteome</keyword>
<evidence type="ECO:0000259" key="5">
    <source>
        <dbReference type="PROSITE" id="PS50043"/>
    </source>
</evidence>
<dbReference type="Pfam" id="PF00196">
    <property type="entry name" value="GerE"/>
    <property type="match status" value="1"/>
</dbReference>
<dbReference type="PRINTS" id="PR00038">
    <property type="entry name" value="HTHLUXR"/>
</dbReference>
<dbReference type="InterPro" id="IPR001789">
    <property type="entry name" value="Sig_transdc_resp-reg_receiver"/>
</dbReference>
<evidence type="ECO:0000256" key="3">
    <source>
        <dbReference type="ARBA" id="ARBA00023163"/>
    </source>
</evidence>
<feature type="modified residue" description="4-aspartylphosphate" evidence="4">
    <location>
        <position position="68"/>
    </location>
</feature>
<dbReference type="GO" id="GO:0006355">
    <property type="term" value="P:regulation of DNA-templated transcription"/>
    <property type="evidence" value="ECO:0007669"/>
    <property type="project" value="InterPro"/>
</dbReference>
<dbReference type="SUPFAM" id="SSF52172">
    <property type="entry name" value="CheY-like"/>
    <property type="match status" value="1"/>
</dbReference>
<feature type="domain" description="Response regulatory" evidence="6">
    <location>
        <begin position="16"/>
        <end position="133"/>
    </location>
</feature>
<dbReference type="Pfam" id="PF00072">
    <property type="entry name" value="Response_reg"/>
    <property type="match status" value="1"/>
</dbReference>
<dbReference type="PANTHER" id="PTHR43214">
    <property type="entry name" value="TWO-COMPONENT RESPONSE REGULATOR"/>
    <property type="match status" value="1"/>
</dbReference>
<sequence length="300" mass="31719">MSDLLVSRVDSVLPSPLLVVEDEAVMRERQKHILRQLGYRDDALLFASTIGEARALLQEEPVAMALVDVGLPDGCGIDLIAEMHAGDPSLPILVISSWSTETIIVGALQAGATGYLLKERDDVEILVSIRSALRGGAPIDPFVARYILHLFGQTSERQAGAVALPISSAPLNEVNAGGRRPEMHSADGAAALVAQTLAGPDAVQAEVLTIASSEEPVAPSVNYAVVAAAVVASTERASVLSKRERQILGAVGEGLSNREIAERLALSKLTVECHIKNIYKKLAVSSRTAALREAGLILKE</sequence>
<dbReference type="InterPro" id="IPR011006">
    <property type="entry name" value="CheY-like_superfamily"/>
</dbReference>
<dbReference type="InterPro" id="IPR016032">
    <property type="entry name" value="Sig_transdc_resp-reg_C-effctor"/>
</dbReference>
<dbReference type="PROSITE" id="PS00622">
    <property type="entry name" value="HTH_LUXR_1"/>
    <property type="match status" value="1"/>
</dbReference>
<dbReference type="RefSeq" id="WP_046153877.1">
    <property type="nucleotide sequence ID" value="NZ_CADFGU010000012.1"/>
</dbReference>
<dbReference type="CDD" id="cd06170">
    <property type="entry name" value="LuxR_C_like"/>
    <property type="match status" value="1"/>
</dbReference>
<dbReference type="SMART" id="SM00448">
    <property type="entry name" value="REC"/>
    <property type="match status" value="1"/>
</dbReference>
<dbReference type="GO" id="GO:0003677">
    <property type="term" value="F:DNA binding"/>
    <property type="evidence" value="ECO:0007669"/>
    <property type="project" value="UniProtKB-KW"/>
</dbReference>
<reference evidence="7 8" key="1">
    <citation type="submission" date="2015-03" db="EMBL/GenBank/DDBJ databases">
        <title>Draft Genome Sequence of Burkholderia andropogonis type strain ICMP2807, isolated from Sorghum bicolor.</title>
        <authorList>
            <person name="Lopes-Santos L."/>
            <person name="Castro D.B."/>
            <person name="Ottoboni L.M."/>
            <person name="Park D."/>
            <person name="Weirc B.S."/>
            <person name="Destefano S.A."/>
        </authorList>
    </citation>
    <scope>NUCLEOTIDE SEQUENCE [LARGE SCALE GENOMIC DNA]</scope>
    <source>
        <strain evidence="7 8">ICMP2807</strain>
    </source>
</reference>
<keyword evidence="1" id="KW-0805">Transcription regulation</keyword>
<dbReference type="InterPro" id="IPR036388">
    <property type="entry name" value="WH-like_DNA-bd_sf"/>
</dbReference>
<dbReference type="SMART" id="SM00421">
    <property type="entry name" value="HTH_LUXR"/>
    <property type="match status" value="1"/>
</dbReference>
<dbReference type="PROSITE" id="PS50043">
    <property type="entry name" value="HTH_LUXR_2"/>
    <property type="match status" value="1"/>
</dbReference>
<keyword evidence="3" id="KW-0804">Transcription</keyword>
<keyword evidence="2" id="KW-0238">DNA-binding</keyword>
<keyword evidence="4" id="KW-0597">Phosphoprotein</keyword>
<gene>
    <name evidence="7" type="ORF">WM40_20990</name>
</gene>
<name>A0A0F5JVA1_9BURK</name>
<evidence type="ECO:0000313" key="8">
    <source>
        <dbReference type="Proteomes" id="UP000033618"/>
    </source>
</evidence>
<accession>A0A0F5JVA1</accession>
<evidence type="ECO:0008006" key="9">
    <source>
        <dbReference type="Google" id="ProtNLM"/>
    </source>
</evidence>
<proteinExistence type="predicted"/>
<dbReference type="STRING" id="28092.WM40_20990"/>
<organism evidence="7 8">
    <name type="scientific">Robbsia andropogonis</name>
    <dbReference type="NCBI Taxonomy" id="28092"/>
    <lineage>
        <taxon>Bacteria</taxon>
        <taxon>Pseudomonadati</taxon>
        <taxon>Pseudomonadota</taxon>
        <taxon>Betaproteobacteria</taxon>
        <taxon>Burkholderiales</taxon>
        <taxon>Burkholderiaceae</taxon>
        <taxon>Robbsia</taxon>
    </lineage>
</organism>
<dbReference type="Gene3D" id="1.10.10.10">
    <property type="entry name" value="Winged helix-like DNA-binding domain superfamily/Winged helix DNA-binding domain"/>
    <property type="match status" value="1"/>
</dbReference>
<dbReference type="InterPro" id="IPR000792">
    <property type="entry name" value="Tscrpt_reg_LuxR_C"/>
</dbReference>
<dbReference type="PANTHER" id="PTHR43214:SF41">
    <property type="entry name" value="NITRATE_NITRITE RESPONSE REGULATOR PROTEIN NARP"/>
    <property type="match status" value="1"/>
</dbReference>
<dbReference type="CDD" id="cd00156">
    <property type="entry name" value="REC"/>
    <property type="match status" value="1"/>
</dbReference>
<evidence type="ECO:0000256" key="2">
    <source>
        <dbReference type="ARBA" id="ARBA00023125"/>
    </source>
</evidence>
<dbReference type="Gene3D" id="3.40.50.2300">
    <property type="match status" value="1"/>
</dbReference>
<dbReference type="PATRIC" id="fig|28092.6.peg.4941"/>
<dbReference type="GO" id="GO:0000160">
    <property type="term" value="P:phosphorelay signal transduction system"/>
    <property type="evidence" value="ECO:0007669"/>
    <property type="project" value="InterPro"/>
</dbReference>
<dbReference type="Proteomes" id="UP000033618">
    <property type="component" value="Unassembled WGS sequence"/>
</dbReference>
<evidence type="ECO:0000259" key="6">
    <source>
        <dbReference type="PROSITE" id="PS50110"/>
    </source>
</evidence>
<evidence type="ECO:0000256" key="4">
    <source>
        <dbReference type="PROSITE-ProRule" id="PRU00169"/>
    </source>
</evidence>
<evidence type="ECO:0000256" key="1">
    <source>
        <dbReference type="ARBA" id="ARBA00023015"/>
    </source>
</evidence>
<dbReference type="AlphaFoldDB" id="A0A0F5JVA1"/>
<dbReference type="PROSITE" id="PS50110">
    <property type="entry name" value="RESPONSE_REGULATORY"/>
    <property type="match status" value="1"/>
</dbReference>
<feature type="domain" description="HTH luxR-type" evidence="5">
    <location>
        <begin position="233"/>
        <end position="298"/>
    </location>
</feature>
<evidence type="ECO:0000313" key="7">
    <source>
        <dbReference type="EMBL" id="KKB61798.1"/>
    </source>
</evidence>
<protein>
    <recommendedName>
        <fullName evidence="9">LuxR family transcriptional regulator</fullName>
    </recommendedName>
</protein>